<comment type="catalytic activity">
    <reaction evidence="15">
        <text>L-seryl-[protein] + ATP = O-phospho-L-seryl-[protein] + ADP + H(+)</text>
        <dbReference type="Rhea" id="RHEA:17989"/>
        <dbReference type="Rhea" id="RHEA-COMP:9863"/>
        <dbReference type="Rhea" id="RHEA-COMP:11604"/>
        <dbReference type="ChEBI" id="CHEBI:15378"/>
        <dbReference type="ChEBI" id="CHEBI:29999"/>
        <dbReference type="ChEBI" id="CHEBI:30616"/>
        <dbReference type="ChEBI" id="CHEBI:83421"/>
        <dbReference type="ChEBI" id="CHEBI:456216"/>
    </reaction>
</comment>
<keyword evidence="10 17" id="KW-0067">ATP-binding</keyword>
<evidence type="ECO:0000256" key="8">
    <source>
        <dbReference type="ARBA" id="ARBA00022741"/>
    </source>
</evidence>
<gene>
    <name evidence="22" type="ORF">H6P81_009871</name>
</gene>
<dbReference type="EMBL" id="JAINDJ010000004">
    <property type="protein sequence ID" value="KAG9449906.1"/>
    <property type="molecule type" value="Genomic_DNA"/>
</dbReference>
<evidence type="ECO:0000256" key="9">
    <source>
        <dbReference type="ARBA" id="ARBA00022777"/>
    </source>
</evidence>
<comment type="subcellular location">
    <subcellularLocation>
        <location evidence="1">Membrane</location>
        <topology evidence="1">Single-pass membrane protein</topology>
    </subcellularLocation>
</comment>
<dbReference type="SUPFAM" id="SSF56112">
    <property type="entry name" value="Protein kinase-like (PK-like)"/>
    <property type="match status" value="1"/>
</dbReference>
<keyword evidence="13" id="KW-0675">Receptor</keyword>
<organism evidence="22 23">
    <name type="scientific">Aristolochia fimbriata</name>
    <name type="common">White veined hardy Dutchman's pipe vine</name>
    <dbReference type="NCBI Taxonomy" id="158543"/>
    <lineage>
        <taxon>Eukaryota</taxon>
        <taxon>Viridiplantae</taxon>
        <taxon>Streptophyta</taxon>
        <taxon>Embryophyta</taxon>
        <taxon>Tracheophyta</taxon>
        <taxon>Spermatophyta</taxon>
        <taxon>Magnoliopsida</taxon>
        <taxon>Magnoliidae</taxon>
        <taxon>Piperales</taxon>
        <taxon>Aristolochiaceae</taxon>
        <taxon>Aristolochia</taxon>
    </lineage>
</organism>
<dbReference type="Gene3D" id="3.30.430.20">
    <property type="entry name" value="Gnk2 domain, C-X8-C-X2-C motif"/>
    <property type="match status" value="2"/>
</dbReference>
<keyword evidence="4" id="KW-0808">Transferase</keyword>
<feature type="domain" description="Gnk2-homologous" evidence="21">
    <location>
        <begin position="143"/>
        <end position="249"/>
    </location>
</feature>
<feature type="signal peptide" evidence="19">
    <location>
        <begin position="1"/>
        <end position="32"/>
    </location>
</feature>
<dbReference type="PROSITE" id="PS00107">
    <property type="entry name" value="PROTEIN_KINASE_ATP"/>
    <property type="match status" value="1"/>
</dbReference>
<dbReference type="AlphaFoldDB" id="A0AAV7EPU5"/>
<dbReference type="InterPro" id="IPR052059">
    <property type="entry name" value="CR_Ser/Thr_kinase"/>
</dbReference>
<dbReference type="InterPro" id="IPR001245">
    <property type="entry name" value="Ser-Thr/Tyr_kinase_cat_dom"/>
</dbReference>
<dbReference type="InterPro" id="IPR017441">
    <property type="entry name" value="Protein_kinase_ATP_BS"/>
</dbReference>
<dbReference type="InterPro" id="IPR038408">
    <property type="entry name" value="GNK2_sf"/>
</dbReference>
<evidence type="ECO:0000256" key="4">
    <source>
        <dbReference type="ARBA" id="ARBA00022679"/>
    </source>
</evidence>
<keyword evidence="12" id="KW-0472">Membrane</keyword>
<evidence type="ECO:0000259" key="21">
    <source>
        <dbReference type="PROSITE" id="PS51473"/>
    </source>
</evidence>
<dbReference type="InterPro" id="IPR000719">
    <property type="entry name" value="Prot_kinase_dom"/>
</dbReference>
<name>A0AAV7EPU5_ARIFI</name>
<evidence type="ECO:0000256" key="11">
    <source>
        <dbReference type="ARBA" id="ARBA00022989"/>
    </source>
</evidence>
<dbReference type="GO" id="GO:0016020">
    <property type="term" value="C:membrane"/>
    <property type="evidence" value="ECO:0007669"/>
    <property type="project" value="UniProtKB-SubCell"/>
</dbReference>
<keyword evidence="7" id="KW-0677">Repeat</keyword>
<evidence type="ECO:0000256" key="7">
    <source>
        <dbReference type="ARBA" id="ARBA00022737"/>
    </source>
</evidence>
<evidence type="ECO:0000256" key="19">
    <source>
        <dbReference type="SAM" id="SignalP"/>
    </source>
</evidence>
<proteinExistence type="predicted"/>
<dbReference type="FunFam" id="1.10.510.10:FF:000336">
    <property type="entry name" value="Cysteine-rich receptor-like protein kinase 2"/>
    <property type="match status" value="1"/>
</dbReference>
<evidence type="ECO:0000256" key="14">
    <source>
        <dbReference type="ARBA" id="ARBA00023180"/>
    </source>
</evidence>
<feature type="binding site" evidence="17">
    <location>
        <position position="358"/>
    </location>
    <ligand>
        <name>ATP</name>
        <dbReference type="ChEBI" id="CHEBI:30616"/>
    </ligand>
</feature>
<dbReference type="InterPro" id="IPR002902">
    <property type="entry name" value="GNK2"/>
</dbReference>
<evidence type="ECO:0000256" key="16">
    <source>
        <dbReference type="ARBA" id="ARBA00047951"/>
    </source>
</evidence>
<evidence type="ECO:0000256" key="6">
    <source>
        <dbReference type="ARBA" id="ARBA00022729"/>
    </source>
</evidence>
<feature type="domain" description="Protein kinase" evidence="20">
    <location>
        <begin position="330"/>
        <end position="605"/>
    </location>
</feature>
<keyword evidence="9" id="KW-0418">Kinase</keyword>
<dbReference type="PANTHER" id="PTHR47973">
    <property type="entry name" value="CYSTEINE-RICH RECEPTOR-LIKE PROTEIN KINASE 3"/>
    <property type="match status" value="1"/>
</dbReference>
<evidence type="ECO:0000256" key="1">
    <source>
        <dbReference type="ARBA" id="ARBA00004167"/>
    </source>
</evidence>
<keyword evidence="14" id="KW-0325">Glycoprotein</keyword>
<evidence type="ECO:0000256" key="12">
    <source>
        <dbReference type="ARBA" id="ARBA00023136"/>
    </source>
</evidence>
<keyword evidence="8 17" id="KW-0547">Nucleotide-binding</keyword>
<evidence type="ECO:0000256" key="13">
    <source>
        <dbReference type="ARBA" id="ARBA00023170"/>
    </source>
</evidence>
<accession>A0AAV7EPU5</accession>
<dbReference type="Proteomes" id="UP000825729">
    <property type="component" value="Unassembled WGS sequence"/>
</dbReference>
<dbReference type="InterPro" id="IPR011009">
    <property type="entry name" value="Kinase-like_dom_sf"/>
</dbReference>
<evidence type="ECO:0000256" key="18">
    <source>
        <dbReference type="SAM" id="MobiDB-lite"/>
    </source>
</evidence>
<dbReference type="Gene3D" id="3.30.200.20">
    <property type="entry name" value="Phosphorylase Kinase, domain 1"/>
    <property type="match status" value="1"/>
</dbReference>
<keyword evidence="11" id="KW-1133">Transmembrane helix</keyword>
<dbReference type="FunFam" id="3.30.200.20:FF:000177">
    <property type="entry name" value="Cysteine-rich receptor-like protein kinase 2"/>
    <property type="match status" value="1"/>
</dbReference>
<evidence type="ECO:0000256" key="15">
    <source>
        <dbReference type="ARBA" id="ARBA00047558"/>
    </source>
</evidence>
<dbReference type="Gene3D" id="1.10.510.10">
    <property type="entry name" value="Transferase(Phosphotransferase) domain 1"/>
    <property type="match status" value="1"/>
</dbReference>
<keyword evidence="2" id="KW-0723">Serine/threonine-protein kinase</keyword>
<feature type="domain" description="Gnk2-homologous" evidence="21">
    <location>
        <begin position="34"/>
        <end position="136"/>
    </location>
</feature>
<dbReference type="InterPro" id="IPR008271">
    <property type="entry name" value="Ser/Thr_kinase_AS"/>
</dbReference>
<feature type="chain" id="PRO_5043653054" evidence="19">
    <location>
        <begin position="33"/>
        <end position="650"/>
    </location>
</feature>
<dbReference type="PROSITE" id="PS00108">
    <property type="entry name" value="PROTEIN_KINASE_ST"/>
    <property type="match status" value="1"/>
</dbReference>
<dbReference type="GO" id="GO:0005524">
    <property type="term" value="F:ATP binding"/>
    <property type="evidence" value="ECO:0007669"/>
    <property type="project" value="UniProtKB-UniRule"/>
</dbReference>
<feature type="region of interest" description="Disordered" evidence="18">
    <location>
        <begin position="606"/>
        <end position="650"/>
    </location>
</feature>
<dbReference type="CDD" id="cd23509">
    <property type="entry name" value="Gnk2-like"/>
    <property type="match status" value="2"/>
</dbReference>
<sequence>MAEPNSMDLNQLRVSWFVFFSVMLLSVSPSATAPFNGSFVCGTSRAANPPVFIQNFVADMEALAQLVDANGWGDHAVGQTSPAPVYGLAQCFDYLSHMDCLLCFAECRTKLPRCLPATSARLHLDGCFLRYDNYSFYGEYEDKVNDERNCGDVDVAGRENQGELWNNLLNVTELATATAVQNGGFAMVEARGRLGNSLYGMAQCWKSLDIKGCRECLTNAEREMKGCFPRTEGRVLNAGCFMRYSTEKFILTTQGNQNDKHGTSKVGIIVAIASSATVVTLLSICGACVGYRRVAKKRKEFRRLGKLSSVVSHSSLNFKYETLEKATNYFEASRKLGQGGSGSVYKGTLPDGTVVAVKRLFFNTTQWVEEFFNEVNLLSGVEHRNLVKLLGCSIEGPESLLIYEYVPNKSLDHVLFDKEKPQLLSWQQRLDIVVGIAEGLAYLHSGAKTRIIHRDIKSSNVLLDENLNPKIADFGLVRGFSADKTHLSTGIAGTLGYMAPEYLVRGQLTDKADVYSFGVLILEITCGRKNTVYAQETGSILSTVWRNYRSNTLTESVDPKLKGNFPEQRARDVLQIGLLCTQALVSLRPSMHEVVNMLNNGHNTIPAPKQPPFLNASVLDPDTPTLTSDFPSSSSQATSMESTVDAREPR</sequence>
<dbReference type="PROSITE" id="PS50011">
    <property type="entry name" value="PROTEIN_KINASE_DOM"/>
    <property type="match status" value="1"/>
</dbReference>
<dbReference type="SMART" id="SM00220">
    <property type="entry name" value="S_TKc"/>
    <property type="match status" value="1"/>
</dbReference>
<evidence type="ECO:0000256" key="3">
    <source>
        <dbReference type="ARBA" id="ARBA00022553"/>
    </source>
</evidence>
<comment type="caution">
    <text evidence="22">The sequence shown here is derived from an EMBL/GenBank/DDBJ whole genome shotgun (WGS) entry which is preliminary data.</text>
</comment>
<keyword evidence="5" id="KW-0812">Transmembrane</keyword>
<dbReference type="PROSITE" id="PS51473">
    <property type="entry name" value="GNK2"/>
    <property type="match status" value="2"/>
</dbReference>
<dbReference type="FunFam" id="3.30.430.20:FF:000015">
    <property type="entry name" value="Cysteine-rich receptor-like protein kinase 3"/>
    <property type="match status" value="1"/>
</dbReference>
<evidence type="ECO:0000256" key="5">
    <source>
        <dbReference type="ARBA" id="ARBA00022692"/>
    </source>
</evidence>
<reference evidence="22 23" key="1">
    <citation type="submission" date="2021-07" db="EMBL/GenBank/DDBJ databases">
        <title>The Aristolochia fimbriata genome: insights into angiosperm evolution, floral development and chemical biosynthesis.</title>
        <authorList>
            <person name="Jiao Y."/>
        </authorList>
    </citation>
    <scope>NUCLEOTIDE SEQUENCE [LARGE SCALE GENOMIC DNA]</scope>
    <source>
        <strain evidence="22">IBCAS-2021</strain>
        <tissue evidence="22">Leaf</tissue>
    </source>
</reference>
<evidence type="ECO:0000313" key="23">
    <source>
        <dbReference type="Proteomes" id="UP000825729"/>
    </source>
</evidence>
<evidence type="ECO:0000256" key="17">
    <source>
        <dbReference type="PROSITE-ProRule" id="PRU10141"/>
    </source>
</evidence>
<dbReference type="CDD" id="cd14066">
    <property type="entry name" value="STKc_IRAK"/>
    <property type="match status" value="1"/>
</dbReference>
<feature type="compositionally biased region" description="Low complexity" evidence="18">
    <location>
        <begin position="632"/>
        <end position="642"/>
    </location>
</feature>
<dbReference type="Pfam" id="PF01657">
    <property type="entry name" value="Stress-antifung"/>
    <property type="match status" value="2"/>
</dbReference>
<dbReference type="GO" id="GO:0004674">
    <property type="term" value="F:protein serine/threonine kinase activity"/>
    <property type="evidence" value="ECO:0007669"/>
    <property type="project" value="UniProtKB-KW"/>
</dbReference>
<dbReference type="FunFam" id="3.30.430.20:FF:000005">
    <property type="entry name" value="Cysteine-rich receptor-like protein kinase 2"/>
    <property type="match status" value="1"/>
</dbReference>
<keyword evidence="23" id="KW-1185">Reference proteome</keyword>
<dbReference type="Pfam" id="PF07714">
    <property type="entry name" value="PK_Tyr_Ser-Thr"/>
    <property type="match status" value="1"/>
</dbReference>
<evidence type="ECO:0000256" key="2">
    <source>
        <dbReference type="ARBA" id="ARBA00022527"/>
    </source>
</evidence>
<evidence type="ECO:0000256" key="10">
    <source>
        <dbReference type="ARBA" id="ARBA00022840"/>
    </source>
</evidence>
<evidence type="ECO:0000313" key="22">
    <source>
        <dbReference type="EMBL" id="KAG9449906.1"/>
    </source>
</evidence>
<keyword evidence="6 19" id="KW-0732">Signal</keyword>
<evidence type="ECO:0000259" key="20">
    <source>
        <dbReference type="PROSITE" id="PS50011"/>
    </source>
</evidence>
<comment type="catalytic activity">
    <reaction evidence="16">
        <text>L-threonyl-[protein] + ATP = O-phospho-L-threonyl-[protein] + ADP + H(+)</text>
        <dbReference type="Rhea" id="RHEA:46608"/>
        <dbReference type="Rhea" id="RHEA-COMP:11060"/>
        <dbReference type="Rhea" id="RHEA-COMP:11605"/>
        <dbReference type="ChEBI" id="CHEBI:15378"/>
        <dbReference type="ChEBI" id="CHEBI:30013"/>
        <dbReference type="ChEBI" id="CHEBI:30616"/>
        <dbReference type="ChEBI" id="CHEBI:61977"/>
        <dbReference type="ChEBI" id="CHEBI:456216"/>
    </reaction>
</comment>
<keyword evidence="3" id="KW-0597">Phosphoprotein</keyword>
<protein>
    <submittedName>
        <fullName evidence="22">Uncharacterized protein</fullName>
    </submittedName>
</protein>